<dbReference type="Proteomes" id="UP001597196">
    <property type="component" value="Unassembled WGS sequence"/>
</dbReference>
<feature type="domain" description="GFO/IDH/MocA-like oxidoreductase" evidence="2">
    <location>
        <begin position="139"/>
        <end position="247"/>
    </location>
</feature>
<dbReference type="Pfam" id="PF22725">
    <property type="entry name" value="GFO_IDH_MocA_C3"/>
    <property type="match status" value="1"/>
</dbReference>
<feature type="domain" description="Gfo/Idh/MocA-like oxidoreductase N-terminal" evidence="1">
    <location>
        <begin position="2"/>
        <end position="118"/>
    </location>
</feature>
<dbReference type="InterPro" id="IPR036291">
    <property type="entry name" value="NAD(P)-bd_dom_sf"/>
</dbReference>
<gene>
    <name evidence="3" type="ORF">ACFQ4P_09955</name>
</gene>
<proteinExistence type="predicted"/>
<dbReference type="PANTHER" id="PTHR43054:SF1">
    <property type="entry name" value="SCYLLO-INOSITOL 2-DEHYDROGENASE (NADP(+)) IOLU"/>
    <property type="match status" value="1"/>
</dbReference>
<organism evidence="3 4">
    <name type="scientific">Lacticaseibacillus mingshuiensis</name>
    <dbReference type="NCBI Taxonomy" id="2799574"/>
    <lineage>
        <taxon>Bacteria</taxon>
        <taxon>Bacillati</taxon>
        <taxon>Bacillota</taxon>
        <taxon>Bacilli</taxon>
        <taxon>Lactobacillales</taxon>
        <taxon>Lactobacillaceae</taxon>
        <taxon>Lacticaseibacillus</taxon>
    </lineage>
</organism>
<dbReference type="RefSeq" id="WP_203637129.1">
    <property type="nucleotide sequence ID" value="NZ_BOLS01000013.1"/>
</dbReference>
<dbReference type="SUPFAM" id="SSF55347">
    <property type="entry name" value="Glyceraldehyde-3-phosphate dehydrogenase-like, C-terminal domain"/>
    <property type="match status" value="1"/>
</dbReference>
<dbReference type="InterPro" id="IPR000683">
    <property type="entry name" value="Gfo/Idh/MocA-like_OxRdtase_N"/>
</dbReference>
<dbReference type="Gene3D" id="3.40.50.720">
    <property type="entry name" value="NAD(P)-binding Rossmann-like Domain"/>
    <property type="match status" value="1"/>
</dbReference>
<evidence type="ECO:0000313" key="4">
    <source>
        <dbReference type="Proteomes" id="UP001597196"/>
    </source>
</evidence>
<evidence type="ECO:0000259" key="1">
    <source>
        <dbReference type="Pfam" id="PF01408"/>
    </source>
</evidence>
<dbReference type="InterPro" id="IPR055170">
    <property type="entry name" value="GFO_IDH_MocA-like_dom"/>
</dbReference>
<dbReference type="Pfam" id="PF01408">
    <property type="entry name" value="GFO_IDH_MocA"/>
    <property type="match status" value="1"/>
</dbReference>
<evidence type="ECO:0000259" key="2">
    <source>
        <dbReference type="Pfam" id="PF22725"/>
    </source>
</evidence>
<sequence length="325" mass="35368">MKLAILGAGKIVHDFLPMVQALPSIEVAAICGLPQDEPEMTRLADQFPIAHVYTDINEGLADPAVDTVYVALPNALHFRFAKLALEAGKNVICEKPFTLHLAELETLKDIAEAKGVLLLEAITNQYLTNYQQIKADLPKLGDIKIVSCNYSQYSSRYDAFKAGTVLPVFDPKLGGGALMDLNIYNIHFVVGLLGKPVAVHYFANIDRGVDTSGILTLTYPTCQALCIAAKDCAAPVTSSIQGDAGSIIVEGPTNTVERFDETLNGQPSIQVDRRVSDHRMFQEFDNFERLIRLADHAEADRRMAHSEAVMQVVDAALNDAGITLG</sequence>
<dbReference type="Gene3D" id="3.30.360.10">
    <property type="entry name" value="Dihydrodipicolinate Reductase, domain 2"/>
    <property type="match status" value="1"/>
</dbReference>
<evidence type="ECO:0000313" key="3">
    <source>
        <dbReference type="EMBL" id="MFD1430570.1"/>
    </source>
</evidence>
<keyword evidence="4" id="KW-1185">Reference proteome</keyword>
<protein>
    <submittedName>
        <fullName evidence="3">Gfo/Idh/MocA family protein</fullName>
    </submittedName>
</protein>
<name>A0ABW4CI63_9LACO</name>
<dbReference type="PANTHER" id="PTHR43054">
    <property type="match status" value="1"/>
</dbReference>
<dbReference type="SUPFAM" id="SSF51735">
    <property type="entry name" value="NAD(P)-binding Rossmann-fold domains"/>
    <property type="match status" value="1"/>
</dbReference>
<comment type="caution">
    <text evidence="3">The sequence shown here is derived from an EMBL/GenBank/DDBJ whole genome shotgun (WGS) entry which is preliminary data.</text>
</comment>
<dbReference type="EMBL" id="JBHTOC010000014">
    <property type="protein sequence ID" value="MFD1430570.1"/>
    <property type="molecule type" value="Genomic_DNA"/>
</dbReference>
<accession>A0ABW4CI63</accession>
<reference evidence="4" key="1">
    <citation type="journal article" date="2019" name="Int. J. Syst. Evol. Microbiol.">
        <title>The Global Catalogue of Microorganisms (GCM) 10K type strain sequencing project: providing services to taxonomists for standard genome sequencing and annotation.</title>
        <authorList>
            <consortium name="The Broad Institute Genomics Platform"/>
            <consortium name="The Broad Institute Genome Sequencing Center for Infectious Disease"/>
            <person name="Wu L."/>
            <person name="Ma J."/>
        </authorList>
    </citation>
    <scope>NUCLEOTIDE SEQUENCE [LARGE SCALE GENOMIC DNA]</scope>
    <source>
        <strain evidence="4">CCM 8980</strain>
    </source>
</reference>